<dbReference type="AlphaFoldDB" id="A0A9P7RM57"/>
<dbReference type="Proteomes" id="UP001049176">
    <property type="component" value="Chromosome 11"/>
</dbReference>
<accession>A0A9P7RM57</accession>
<feature type="transmembrane region" description="Helical" evidence="1">
    <location>
        <begin position="20"/>
        <end position="38"/>
    </location>
</feature>
<sequence length="126" mass="14593">MTFIPLWVLEGLRCHHWDYFISLGWFLPAIVATALVTGDSKSYHKRLDNILDSRIEIGDFYAISCHFPLAVQEFYDIRGEKDKGLAGAIADMFQCLFDMILAKHDFQPLFTAYRDYACKVVAQWHI</sequence>
<comment type="caution">
    <text evidence="2">The sequence shown here is derived from an EMBL/GenBank/DDBJ whole genome shotgun (WGS) entry which is preliminary data.</text>
</comment>
<evidence type="ECO:0000313" key="3">
    <source>
        <dbReference type="Proteomes" id="UP001049176"/>
    </source>
</evidence>
<dbReference type="KEGG" id="more:E1B28_003289"/>
<keyword evidence="3" id="KW-1185">Reference proteome</keyword>
<dbReference type="GeneID" id="66072365"/>
<dbReference type="EMBL" id="CM032191">
    <property type="protein sequence ID" value="KAG7085746.1"/>
    <property type="molecule type" value="Genomic_DNA"/>
</dbReference>
<dbReference type="RefSeq" id="XP_043002217.1">
    <property type="nucleotide sequence ID" value="XM_043160261.1"/>
</dbReference>
<keyword evidence="1" id="KW-0812">Transmembrane</keyword>
<keyword evidence="1" id="KW-0472">Membrane</keyword>
<protein>
    <submittedName>
        <fullName evidence="2">Uncharacterized protein</fullName>
    </submittedName>
</protein>
<gene>
    <name evidence="2" type="ORF">E1B28_003289</name>
</gene>
<name>A0A9P7RM57_9AGAR</name>
<evidence type="ECO:0000313" key="2">
    <source>
        <dbReference type="EMBL" id="KAG7085746.1"/>
    </source>
</evidence>
<evidence type="ECO:0000256" key="1">
    <source>
        <dbReference type="SAM" id="Phobius"/>
    </source>
</evidence>
<organism evidence="2 3">
    <name type="scientific">Marasmius oreades</name>
    <name type="common">fairy-ring Marasmius</name>
    <dbReference type="NCBI Taxonomy" id="181124"/>
    <lineage>
        <taxon>Eukaryota</taxon>
        <taxon>Fungi</taxon>
        <taxon>Dikarya</taxon>
        <taxon>Basidiomycota</taxon>
        <taxon>Agaricomycotina</taxon>
        <taxon>Agaricomycetes</taxon>
        <taxon>Agaricomycetidae</taxon>
        <taxon>Agaricales</taxon>
        <taxon>Marasmiineae</taxon>
        <taxon>Marasmiaceae</taxon>
        <taxon>Marasmius</taxon>
    </lineage>
</organism>
<keyword evidence="1" id="KW-1133">Transmembrane helix</keyword>
<proteinExistence type="predicted"/>
<reference evidence="2" key="1">
    <citation type="journal article" date="2021" name="Genome Biol. Evol.">
        <title>The assembled and annotated genome of the fairy-ring fungus Marasmius oreades.</title>
        <authorList>
            <person name="Hiltunen M."/>
            <person name="Ament-Velasquez S.L."/>
            <person name="Johannesson H."/>
        </authorList>
    </citation>
    <scope>NUCLEOTIDE SEQUENCE</scope>
    <source>
        <strain evidence="2">03SP1</strain>
    </source>
</reference>